<dbReference type="PANTHER" id="PTHR15462">
    <property type="entry name" value="SERINE PROTEASE"/>
    <property type="match status" value="1"/>
</dbReference>
<dbReference type="Gene3D" id="2.40.10.10">
    <property type="entry name" value="Trypsin-like serine proteases"/>
    <property type="match status" value="2"/>
</dbReference>
<evidence type="ECO:0000256" key="3">
    <source>
        <dbReference type="SAM" id="MobiDB-lite"/>
    </source>
</evidence>
<dbReference type="InterPro" id="IPR043504">
    <property type="entry name" value="Peptidase_S1_PA_chymotrypsin"/>
</dbReference>
<dbReference type="OrthoDB" id="551340at2759"/>
<name>A0A150G888_GONPE</name>
<sequence>MTAASSRWREVTWLMACLVVARLTGEQLLHPANTHVVTGAQQGPLHPSATVTPRHLSAFKHEGYRYAGQLSFTNELAPRHSKHGAQPQQGPASGDSETAAAAVAAAAAGTQPPPMRALRITREGHVYLADMDESVAKVLDALIQDHDEASVSSARSSAGADSSVTHGLLQSLRKWRNYRPAGRGEHGSGGKWKQHATMANDRQAGAPGEHVLEPVLETSGAVGVNVAMGRHSTTSATPSSTTTTTTASQTSKPQQENKQQKHVDDSAQRHRQARRQLGIFDADDRVDCPRSPTYPFTAVGQINVRDTSGNYVCSGALVGPDVVLTAAHCVFNRVAKAFYDRLDFAPGRYRTLDGAVVNPFDVVPWTYVTVHEGYVTSSTPDPNVVDIAVIQLSRRVGMQSGWMGVFEPCSAAAPTRYVALTAGYPSDQPPGSCKTTQCVVSQDPCTDGYLYHKCDTASGQSGSPMYMMAMTNARKMGPFVRAVHNIEWVQEQPNGQSLSYINSAVSITPEHYRSVLAWIAASFKNANATTPMGPALPPPSSVSGR</sequence>
<comment type="similarity">
    <text evidence="1">Belongs to the peptidase S1 family.</text>
</comment>
<feature type="compositionally biased region" description="Basic and acidic residues" evidence="3">
    <location>
        <begin position="258"/>
        <end position="268"/>
    </location>
</feature>
<dbReference type="PRINTS" id="PR00722">
    <property type="entry name" value="CHYMOTRYPSIN"/>
</dbReference>
<feature type="signal peptide" evidence="4">
    <location>
        <begin position="1"/>
        <end position="25"/>
    </location>
</feature>
<accession>A0A150G888</accession>
<dbReference type="SUPFAM" id="SSF50494">
    <property type="entry name" value="Trypsin-like serine proteases"/>
    <property type="match status" value="1"/>
</dbReference>
<feature type="chain" id="PRO_5007561893" description="Peptidase S1 domain-containing protein" evidence="4">
    <location>
        <begin position="26"/>
        <end position="545"/>
    </location>
</feature>
<dbReference type="InterPro" id="IPR018114">
    <property type="entry name" value="TRYPSIN_HIS"/>
</dbReference>
<dbReference type="PANTHER" id="PTHR15462:SF8">
    <property type="entry name" value="SERINE PROTEASE"/>
    <property type="match status" value="1"/>
</dbReference>
<dbReference type="Proteomes" id="UP000075714">
    <property type="component" value="Unassembled WGS sequence"/>
</dbReference>
<keyword evidence="2 4" id="KW-0732">Signal</keyword>
<organism evidence="6 7">
    <name type="scientific">Gonium pectorale</name>
    <name type="common">Green alga</name>
    <dbReference type="NCBI Taxonomy" id="33097"/>
    <lineage>
        <taxon>Eukaryota</taxon>
        <taxon>Viridiplantae</taxon>
        <taxon>Chlorophyta</taxon>
        <taxon>core chlorophytes</taxon>
        <taxon>Chlorophyceae</taxon>
        <taxon>CS clade</taxon>
        <taxon>Chlamydomonadales</taxon>
        <taxon>Volvocaceae</taxon>
        <taxon>Gonium</taxon>
    </lineage>
</organism>
<evidence type="ECO:0000313" key="6">
    <source>
        <dbReference type="EMBL" id="KXZ45775.1"/>
    </source>
</evidence>
<dbReference type="InterPro" id="IPR001254">
    <property type="entry name" value="Trypsin_dom"/>
</dbReference>
<evidence type="ECO:0000313" key="7">
    <source>
        <dbReference type="Proteomes" id="UP000075714"/>
    </source>
</evidence>
<evidence type="ECO:0000256" key="2">
    <source>
        <dbReference type="ARBA" id="ARBA00022729"/>
    </source>
</evidence>
<feature type="compositionally biased region" description="Low complexity" evidence="3">
    <location>
        <begin position="99"/>
        <end position="108"/>
    </location>
</feature>
<evidence type="ECO:0000256" key="1">
    <source>
        <dbReference type="ARBA" id="ARBA00007664"/>
    </source>
</evidence>
<dbReference type="InterPro" id="IPR001314">
    <property type="entry name" value="Peptidase_S1A"/>
</dbReference>
<comment type="caution">
    <text evidence="6">The sequence shown here is derived from an EMBL/GenBank/DDBJ whole genome shotgun (WGS) entry which is preliminary data.</text>
</comment>
<dbReference type="SMART" id="SM00020">
    <property type="entry name" value="Tryp_SPc"/>
    <property type="match status" value="1"/>
</dbReference>
<dbReference type="STRING" id="33097.A0A150G888"/>
<evidence type="ECO:0000256" key="4">
    <source>
        <dbReference type="SAM" id="SignalP"/>
    </source>
</evidence>
<gene>
    <name evidence="6" type="ORF">GPECTOR_50g568</name>
</gene>
<dbReference type="PROSITE" id="PS50240">
    <property type="entry name" value="TRYPSIN_DOM"/>
    <property type="match status" value="1"/>
</dbReference>
<reference evidence="7" key="1">
    <citation type="journal article" date="2016" name="Nat. Commun.">
        <title>The Gonium pectorale genome demonstrates co-option of cell cycle regulation during the evolution of multicellularity.</title>
        <authorList>
            <person name="Hanschen E.R."/>
            <person name="Marriage T.N."/>
            <person name="Ferris P.J."/>
            <person name="Hamaji T."/>
            <person name="Toyoda A."/>
            <person name="Fujiyama A."/>
            <person name="Neme R."/>
            <person name="Noguchi H."/>
            <person name="Minakuchi Y."/>
            <person name="Suzuki M."/>
            <person name="Kawai-Toyooka H."/>
            <person name="Smith D.R."/>
            <person name="Sparks H."/>
            <person name="Anderson J."/>
            <person name="Bakaric R."/>
            <person name="Luria V."/>
            <person name="Karger A."/>
            <person name="Kirschner M.W."/>
            <person name="Durand P.M."/>
            <person name="Michod R.E."/>
            <person name="Nozaki H."/>
            <person name="Olson B.J."/>
        </authorList>
    </citation>
    <scope>NUCLEOTIDE SEQUENCE [LARGE SCALE GENOMIC DNA]</scope>
    <source>
        <strain evidence="7">NIES-2863</strain>
    </source>
</reference>
<dbReference type="GO" id="GO:0004252">
    <property type="term" value="F:serine-type endopeptidase activity"/>
    <property type="evidence" value="ECO:0007669"/>
    <property type="project" value="InterPro"/>
</dbReference>
<keyword evidence="7" id="KW-1185">Reference proteome</keyword>
<dbReference type="PROSITE" id="PS00134">
    <property type="entry name" value="TRYPSIN_HIS"/>
    <property type="match status" value="1"/>
</dbReference>
<dbReference type="Pfam" id="PF00089">
    <property type="entry name" value="Trypsin"/>
    <property type="match status" value="1"/>
</dbReference>
<dbReference type="InterPro" id="IPR050966">
    <property type="entry name" value="Glutamyl_endopeptidase"/>
</dbReference>
<evidence type="ECO:0000259" key="5">
    <source>
        <dbReference type="PROSITE" id="PS50240"/>
    </source>
</evidence>
<feature type="region of interest" description="Disordered" evidence="3">
    <location>
        <begin position="78"/>
        <end position="111"/>
    </location>
</feature>
<dbReference type="InterPro" id="IPR009003">
    <property type="entry name" value="Peptidase_S1_PA"/>
</dbReference>
<protein>
    <recommendedName>
        <fullName evidence="5">Peptidase S1 domain-containing protein</fullName>
    </recommendedName>
</protein>
<dbReference type="GO" id="GO:0006508">
    <property type="term" value="P:proteolysis"/>
    <property type="evidence" value="ECO:0007669"/>
    <property type="project" value="InterPro"/>
</dbReference>
<feature type="region of interest" description="Disordered" evidence="3">
    <location>
        <begin position="230"/>
        <end position="271"/>
    </location>
</feature>
<proteinExistence type="inferred from homology"/>
<feature type="domain" description="Peptidase S1" evidence="5">
    <location>
        <begin position="279"/>
        <end position="524"/>
    </location>
</feature>
<feature type="compositionally biased region" description="Low complexity" evidence="3">
    <location>
        <begin position="232"/>
        <end position="251"/>
    </location>
</feature>
<dbReference type="EMBL" id="LSYV01000051">
    <property type="protein sequence ID" value="KXZ45775.1"/>
    <property type="molecule type" value="Genomic_DNA"/>
</dbReference>
<dbReference type="AlphaFoldDB" id="A0A150G888"/>